<evidence type="ECO:0000313" key="3">
    <source>
        <dbReference type="EMBL" id="QEC62536.1"/>
    </source>
</evidence>
<feature type="domain" description="PKD" evidence="2">
    <location>
        <begin position="357"/>
        <end position="410"/>
    </location>
</feature>
<dbReference type="CDD" id="cd00146">
    <property type="entry name" value="PKD"/>
    <property type="match status" value="1"/>
</dbReference>
<organism evidence="3 4">
    <name type="scientific">Mucilaginibacter ginsenosidivorans</name>
    <dbReference type="NCBI Taxonomy" id="398053"/>
    <lineage>
        <taxon>Bacteria</taxon>
        <taxon>Pseudomonadati</taxon>
        <taxon>Bacteroidota</taxon>
        <taxon>Sphingobacteriia</taxon>
        <taxon>Sphingobacteriales</taxon>
        <taxon>Sphingobacteriaceae</taxon>
        <taxon>Mucilaginibacter</taxon>
    </lineage>
</organism>
<sequence>MKRLILFSFLFVSVLRGAAQGIVQDCVLGQALQQTVNYCSAAGEFSNNNKHKSMWFVFKATAHDVNISVSSLGLSGGLASPVVRLYSDCSGTELVGSSIAGAALTSLYKGGLIIGATYYLQVTGDQGQLGVFSLCLNNYNPVVKPGQDCATASVLCTTEAISQQDVTGAGADNDEAKGTCLSVAGQASEANSAWYKWQAANSGTLVFTITPSDTRDDIDWVLFDLGTTGDCSGVRAANAIRCKAGAGVDVTDCPGDKPYYKTGLDFGETDVSEPPGCGQGQNGKLAFLTMQQGHFYALLINNFSSGNNGFSLAFTDEAGKAGTGLFAGPQPVIGVTAPPDCTEAPQYVFTSKSVNYTSLQWSFGEGASPAGGSGEGPFAVSYAMPGPKTVTLEAGGAGGCTVVAVESLLVRMKPALPVISVNKAQFCVGDTLRLETAALEGASYAWSGPGGFRSAERVVALPVTGAGVAGVYALVVTRYGCESGAASVVVPAPLVTPVAAFTTDPLHAEALYPPLTVNFINGSSGADRYAWDFGDGTVSPEVNPVHVYTRKGDYAVRLTAYNSGGCSASALVSGVASVRDNNYVFIPNGISPNGDGKNDDFRVVMTNIRSFHVYIYDRWGSLLFESGDISHHWDGTYRGRVVPQGTYYYKIEAVGEDGELLRRSGYVAVAL</sequence>
<dbReference type="NCBIfam" id="TIGR04131">
    <property type="entry name" value="Bac_Flav_CTERM"/>
    <property type="match status" value="1"/>
</dbReference>
<feature type="signal peptide" evidence="1">
    <location>
        <begin position="1"/>
        <end position="18"/>
    </location>
</feature>
<proteinExistence type="predicted"/>
<dbReference type="PROSITE" id="PS50093">
    <property type="entry name" value="PKD"/>
    <property type="match status" value="2"/>
</dbReference>
<dbReference type="InterPro" id="IPR022409">
    <property type="entry name" value="PKD/Chitinase_dom"/>
</dbReference>
<gene>
    <name evidence="3" type="ORF">FRZ54_08015</name>
</gene>
<keyword evidence="4" id="KW-1185">Reference proteome</keyword>
<dbReference type="Pfam" id="PF13585">
    <property type="entry name" value="CHU_C"/>
    <property type="match status" value="1"/>
</dbReference>
<dbReference type="KEGG" id="mgin:FRZ54_08015"/>
<feature type="domain" description="PKD" evidence="2">
    <location>
        <begin position="529"/>
        <end position="570"/>
    </location>
</feature>
<dbReference type="SMART" id="SM00089">
    <property type="entry name" value="PKD"/>
    <property type="match status" value="2"/>
</dbReference>
<dbReference type="InterPro" id="IPR000601">
    <property type="entry name" value="PKD_dom"/>
</dbReference>
<dbReference type="InterPro" id="IPR026341">
    <property type="entry name" value="T9SS_type_B"/>
</dbReference>
<evidence type="ECO:0000259" key="2">
    <source>
        <dbReference type="PROSITE" id="PS50093"/>
    </source>
</evidence>
<evidence type="ECO:0000256" key="1">
    <source>
        <dbReference type="SAM" id="SignalP"/>
    </source>
</evidence>
<protein>
    <submittedName>
        <fullName evidence="3">T9SS type B sorting domain-containing protein</fullName>
    </submittedName>
</protein>
<accession>A0A5B8UVS3</accession>
<dbReference type="SUPFAM" id="SSF49299">
    <property type="entry name" value="PKD domain"/>
    <property type="match status" value="2"/>
</dbReference>
<dbReference type="Pfam" id="PF18911">
    <property type="entry name" value="PKD_4"/>
    <property type="match status" value="1"/>
</dbReference>
<dbReference type="RefSeq" id="WP_147031113.1">
    <property type="nucleotide sequence ID" value="NZ_CP042436.1"/>
</dbReference>
<keyword evidence="1" id="KW-0732">Signal</keyword>
<dbReference type="Proteomes" id="UP000321479">
    <property type="component" value="Chromosome"/>
</dbReference>
<name>A0A5B8UVS3_9SPHI</name>
<dbReference type="OrthoDB" id="610082at2"/>
<dbReference type="Gene3D" id="2.60.40.10">
    <property type="entry name" value="Immunoglobulins"/>
    <property type="match status" value="3"/>
</dbReference>
<dbReference type="InterPro" id="IPR013783">
    <property type="entry name" value="Ig-like_fold"/>
</dbReference>
<dbReference type="EMBL" id="CP042436">
    <property type="protein sequence ID" value="QEC62536.1"/>
    <property type="molecule type" value="Genomic_DNA"/>
</dbReference>
<feature type="chain" id="PRO_5022764575" evidence="1">
    <location>
        <begin position="19"/>
        <end position="671"/>
    </location>
</feature>
<reference evidence="3 4" key="1">
    <citation type="journal article" date="2017" name="Curr. Microbiol.">
        <title>Mucilaginibacter ginsenosidivorans sp. nov., Isolated from Soil of Ginseng Field.</title>
        <authorList>
            <person name="Kim M.M."/>
            <person name="Siddiqi M.Z."/>
            <person name="Im W.T."/>
        </authorList>
    </citation>
    <scope>NUCLEOTIDE SEQUENCE [LARGE SCALE GENOMIC DNA]</scope>
    <source>
        <strain evidence="3 4">Gsoil 3017</strain>
    </source>
</reference>
<evidence type="ECO:0000313" key="4">
    <source>
        <dbReference type="Proteomes" id="UP000321479"/>
    </source>
</evidence>
<dbReference type="InterPro" id="IPR035986">
    <property type="entry name" value="PKD_dom_sf"/>
</dbReference>
<dbReference type="AlphaFoldDB" id="A0A5B8UVS3"/>